<feature type="domain" description="HTH crp-type" evidence="5">
    <location>
        <begin position="146"/>
        <end position="212"/>
    </location>
</feature>
<dbReference type="GO" id="GO:0003677">
    <property type="term" value="F:DNA binding"/>
    <property type="evidence" value="ECO:0007669"/>
    <property type="project" value="UniProtKB-KW"/>
</dbReference>
<evidence type="ECO:0000256" key="1">
    <source>
        <dbReference type="ARBA" id="ARBA00023015"/>
    </source>
</evidence>
<keyword evidence="1" id="KW-0805">Transcription regulation</keyword>
<dbReference type="SUPFAM" id="SSF46785">
    <property type="entry name" value="Winged helix' DNA-binding domain"/>
    <property type="match status" value="1"/>
</dbReference>
<dbReference type="InterPro" id="IPR014710">
    <property type="entry name" value="RmlC-like_jellyroll"/>
</dbReference>
<dbReference type="PANTHER" id="PTHR24567">
    <property type="entry name" value="CRP FAMILY TRANSCRIPTIONAL REGULATORY PROTEIN"/>
    <property type="match status" value="1"/>
</dbReference>
<dbReference type="Gene3D" id="1.10.10.10">
    <property type="entry name" value="Winged helix-like DNA-binding domain superfamily/Winged helix DNA-binding domain"/>
    <property type="match status" value="1"/>
</dbReference>
<gene>
    <name evidence="6" type="ORF">SAMN04488508_105105</name>
</gene>
<dbReference type="AlphaFoldDB" id="A0A1M6G6F7"/>
<name>A0A1M6G6F7_9FLAO</name>
<dbReference type="InterPro" id="IPR000595">
    <property type="entry name" value="cNMP-bd_dom"/>
</dbReference>
<dbReference type="EMBL" id="FQYP01000005">
    <property type="protein sequence ID" value="SHJ05556.1"/>
    <property type="molecule type" value="Genomic_DNA"/>
</dbReference>
<evidence type="ECO:0000313" key="6">
    <source>
        <dbReference type="EMBL" id="SHJ05556.1"/>
    </source>
</evidence>
<protein>
    <submittedName>
        <fullName evidence="6">CRP/FNR family transcriptional regulator, anaerobic regulatory protein</fullName>
    </submittedName>
</protein>
<dbReference type="CDD" id="cd00038">
    <property type="entry name" value="CAP_ED"/>
    <property type="match status" value="1"/>
</dbReference>
<evidence type="ECO:0000259" key="4">
    <source>
        <dbReference type="PROSITE" id="PS50042"/>
    </source>
</evidence>
<dbReference type="Gene3D" id="2.60.120.10">
    <property type="entry name" value="Jelly Rolls"/>
    <property type="match status" value="1"/>
</dbReference>
<keyword evidence="3" id="KW-0804">Transcription</keyword>
<dbReference type="GO" id="GO:0003700">
    <property type="term" value="F:DNA-binding transcription factor activity"/>
    <property type="evidence" value="ECO:0007669"/>
    <property type="project" value="TreeGrafter"/>
</dbReference>
<dbReference type="PROSITE" id="PS51063">
    <property type="entry name" value="HTH_CRP_2"/>
    <property type="match status" value="1"/>
</dbReference>
<keyword evidence="7" id="KW-1185">Reference proteome</keyword>
<dbReference type="InterPro" id="IPR036390">
    <property type="entry name" value="WH_DNA-bd_sf"/>
</dbReference>
<dbReference type="InterPro" id="IPR018490">
    <property type="entry name" value="cNMP-bd_dom_sf"/>
</dbReference>
<dbReference type="Proteomes" id="UP000184432">
    <property type="component" value="Unassembled WGS sequence"/>
</dbReference>
<feature type="domain" description="Cyclic nucleotide-binding" evidence="4">
    <location>
        <begin position="11"/>
        <end position="142"/>
    </location>
</feature>
<accession>A0A1M6G6F7</accession>
<dbReference type="InterPro" id="IPR050397">
    <property type="entry name" value="Env_Response_Regulators"/>
</dbReference>
<dbReference type="RefSeq" id="WP_073316315.1">
    <property type="nucleotide sequence ID" value="NZ_FQYP01000005.1"/>
</dbReference>
<evidence type="ECO:0000259" key="5">
    <source>
        <dbReference type="PROSITE" id="PS51063"/>
    </source>
</evidence>
<sequence>MLSEKLELSRCFPFIEKELEDEMLSFGQLKSIPKGEYVVKQGSYLNFLPIILDGLIKMYAEEEEVEFLLYYIHPGQCCILSFNHLFGQEPVRFSAVTEKETKVLCLPIKNVKEWFFKYPSFTQIILKDFQRNYEDLLNTTKQVVCYKIEDRLVNYLTEKAKLQNCNMIQMSHQQIASDLGTSREVVSRLTKKLQATDLLIQHKRHIELKQLQVS</sequence>
<evidence type="ECO:0000256" key="2">
    <source>
        <dbReference type="ARBA" id="ARBA00023125"/>
    </source>
</evidence>
<dbReference type="Pfam" id="PF00027">
    <property type="entry name" value="cNMP_binding"/>
    <property type="match status" value="1"/>
</dbReference>
<dbReference type="Pfam" id="PF13545">
    <property type="entry name" value="HTH_Crp_2"/>
    <property type="match status" value="1"/>
</dbReference>
<dbReference type="PROSITE" id="PS50042">
    <property type="entry name" value="CNMP_BINDING_3"/>
    <property type="match status" value="1"/>
</dbReference>
<evidence type="ECO:0000256" key="3">
    <source>
        <dbReference type="ARBA" id="ARBA00023163"/>
    </source>
</evidence>
<dbReference type="SMART" id="SM00419">
    <property type="entry name" value="HTH_CRP"/>
    <property type="match status" value="1"/>
</dbReference>
<keyword evidence="2" id="KW-0238">DNA-binding</keyword>
<dbReference type="SUPFAM" id="SSF51206">
    <property type="entry name" value="cAMP-binding domain-like"/>
    <property type="match status" value="1"/>
</dbReference>
<reference evidence="7" key="1">
    <citation type="submission" date="2016-11" db="EMBL/GenBank/DDBJ databases">
        <authorList>
            <person name="Varghese N."/>
            <person name="Submissions S."/>
        </authorList>
    </citation>
    <scope>NUCLEOTIDE SEQUENCE [LARGE SCALE GENOMIC DNA]</scope>
    <source>
        <strain evidence="7">DSM 22623</strain>
    </source>
</reference>
<dbReference type="PANTHER" id="PTHR24567:SF26">
    <property type="entry name" value="REGULATORY PROTEIN YEIL"/>
    <property type="match status" value="1"/>
</dbReference>
<dbReference type="InterPro" id="IPR036388">
    <property type="entry name" value="WH-like_DNA-bd_sf"/>
</dbReference>
<organism evidence="6 7">
    <name type="scientific">Aquimarina spongiae</name>
    <dbReference type="NCBI Taxonomy" id="570521"/>
    <lineage>
        <taxon>Bacteria</taxon>
        <taxon>Pseudomonadati</taxon>
        <taxon>Bacteroidota</taxon>
        <taxon>Flavobacteriia</taxon>
        <taxon>Flavobacteriales</taxon>
        <taxon>Flavobacteriaceae</taxon>
        <taxon>Aquimarina</taxon>
    </lineage>
</organism>
<proteinExistence type="predicted"/>
<dbReference type="InterPro" id="IPR012318">
    <property type="entry name" value="HTH_CRP"/>
</dbReference>
<dbReference type="OrthoDB" id="9776746at2"/>
<dbReference type="STRING" id="570521.SAMN04488508_105105"/>
<dbReference type="GO" id="GO:0005829">
    <property type="term" value="C:cytosol"/>
    <property type="evidence" value="ECO:0007669"/>
    <property type="project" value="TreeGrafter"/>
</dbReference>
<evidence type="ECO:0000313" key="7">
    <source>
        <dbReference type="Proteomes" id="UP000184432"/>
    </source>
</evidence>